<keyword evidence="1" id="KW-0472">Membrane</keyword>
<comment type="caution">
    <text evidence="2">The sequence shown here is derived from an EMBL/GenBank/DDBJ whole genome shotgun (WGS) entry which is preliminary data.</text>
</comment>
<dbReference type="STRING" id="336988.NT96_08430"/>
<keyword evidence="1" id="KW-1133">Transmembrane helix</keyword>
<dbReference type="HOGENOM" id="CLU_2808207_0_0_9"/>
<keyword evidence="1" id="KW-0812">Transmembrane</keyword>
<organism evidence="2 3">
    <name type="scientific">Oenococcus kitaharae DSM 17330</name>
    <dbReference type="NCBI Taxonomy" id="1045004"/>
    <lineage>
        <taxon>Bacteria</taxon>
        <taxon>Bacillati</taxon>
        <taxon>Bacillota</taxon>
        <taxon>Bacilli</taxon>
        <taxon>Lactobacillales</taxon>
        <taxon>Lactobacillaceae</taxon>
        <taxon>Oenococcus</taxon>
    </lineage>
</organism>
<name>G9WI08_9LACO</name>
<dbReference type="RefSeq" id="WP_007745484.1">
    <property type="nucleotide sequence ID" value="NZ_CM001398.1"/>
</dbReference>
<evidence type="ECO:0000313" key="2">
    <source>
        <dbReference type="EMBL" id="EHN58893.1"/>
    </source>
</evidence>
<dbReference type="AlphaFoldDB" id="G9WI08"/>
<gene>
    <name evidence="2" type="ORF">OKIT_0784</name>
</gene>
<feature type="transmembrane region" description="Helical" evidence="1">
    <location>
        <begin position="34"/>
        <end position="54"/>
    </location>
</feature>
<dbReference type="EMBL" id="AFVZ01000001">
    <property type="protein sequence ID" value="EHN58893.1"/>
    <property type="molecule type" value="Genomic_DNA"/>
</dbReference>
<sequence>MKNKNAQAAALAAGISVLIAGCINEFFLNTFLKGTWLFITQIIVVLIAAFLAGYTAEHLDNKDHQEK</sequence>
<accession>G9WI08</accession>
<evidence type="ECO:0000256" key="1">
    <source>
        <dbReference type="SAM" id="Phobius"/>
    </source>
</evidence>
<dbReference type="PATRIC" id="fig|1045004.4.peg.786"/>
<keyword evidence="3" id="KW-1185">Reference proteome</keyword>
<dbReference type="Proteomes" id="UP000004959">
    <property type="component" value="Chromosome"/>
</dbReference>
<dbReference type="PROSITE" id="PS51257">
    <property type="entry name" value="PROKAR_LIPOPROTEIN"/>
    <property type="match status" value="1"/>
</dbReference>
<proteinExistence type="predicted"/>
<reference evidence="2 3" key="1">
    <citation type="journal article" date="2012" name="PLoS ONE">
        <title>Functional divergence in the genus oenococcus as predicted by genome sequencing of the newly-described species, Oenococcus kitaharae.</title>
        <authorList>
            <person name="Borneman A.R."/>
            <person name="McCarthy J.M."/>
            <person name="Chambers P.J."/>
            <person name="Bartowsky E.J."/>
        </authorList>
    </citation>
    <scope>NUCLEOTIDE SEQUENCE [LARGE SCALE GENOMIC DNA]</scope>
    <source>
        <strain evidence="3">DSM17330</strain>
    </source>
</reference>
<protein>
    <submittedName>
        <fullName evidence="2">Uncharacterized protein</fullName>
    </submittedName>
</protein>
<evidence type="ECO:0000313" key="3">
    <source>
        <dbReference type="Proteomes" id="UP000004959"/>
    </source>
</evidence>